<feature type="region of interest" description="Disordered" evidence="6">
    <location>
        <begin position="285"/>
        <end position="346"/>
    </location>
</feature>
<keyword evidence="4" id="KW-0175">Coiled coil</keyword>
<feature type="compositionally biased region" description="Gly residues" evidence="6">
    <location>
        <begin position="316"/>
        <end position="326"/>
    </location>
</feature>
<reference evidence="9" key="1">
    <citation type="submission" date="2016-06" db="EMBL/GenBank/DDBJ databases">
        <title>Parallel loss of symbiosis genes in relatives of nitrogen-fixing non-legume Parasponia.</title>
        <authorList>
            <person name="Van Velzen R."/>
            <person name="Holmer R."/>
            <person name="Bu F."/>
            <person name="Rutten L."/>
            <person name="Van Zeijl A."/>
            <person name="Liu W."/>
            <person name="Santuari L."/>
            <person name="Cao Q."/>
            <person name="Sharma T."/>
            <person name="Shen D."/>
            <person name="Roswanjaya Y."/>
            <person name="Wardhani T."/>
            <person name="Kalhor M.S."/>
            <person name="Jansen J."/>
            <person name="Van den Hoogen J."/>
            <person name="Gungor B."/>
            <person name="Hartog M."/>
            <person name="Hontelez J."/>
            <person name="Verver J."/>
            <person name="Yang W.-C."/>
            <person name="Schijlen E."/>
            <person name="Repin R."/>
            <person name="Schilthuizen M."/>
            <person name="Schranz E."/>
            <person name="Heidstra R."/>
            <person name="Miyata K."/>
            <person name="Fedorova E."/>
            <person name="Kohlen W."/>
            <person name="Bisseling T."/>
            <person name="Smit S."/>
            <person name="Geurts R."/>
        </authorList>
    </citation>
    <scope>NUCLEOTIDE SEQUENCE [LARGE SCALE GENOMIC DNA]</scope>
    <source>
        <strain evidence="9">cv. RG33-2</strain>
    </source>
</reference>
<comment type="subcellular location">
    <subcellularLocation>
        <location evidence="1">Nucleus</location>
    </subcellularLocation>
</comment>
<keyword evidence="2" id="KW-0597">Phosphoprotein</keyword>
<dbReference type="InterPro" id="IPR033485">
    <property type="entry name" value="EMSY-LIKE_plant"/>
</dbReference>
<dbReference type="PROSITE" id="PS51138">
    <property type="entry name" value="ENT"/>
    <property type="match status" value="1"/>
</dbReference>
<feature type="region of interest" description="Disordered" evidence="6">
    <location>
        <begin position="124"/>
        <end position="211"/>
    </location>
</feature>
<feature type="compositionally biased region" description="Acidic residues" evidence="6">
    <location>
        <begin position="401"/>
        <end position="410"/>
    </location>
</feature>
<dbReference type="SMART" id="SM01191">
    <property type="entry name" value="ENT"/>
    <property type="match status" value="1"/>
</dbReference>
<dbReference type="InterPro" id="IPR014002">
    <property type="entry name" value="Agenet_dom_plant"/>
</dbReference>
<feature type="compositionally biased region" description="Low complexity" evidence="6">
    <location>
        <begin position="155"/>
        <end position="165"/>
    </location>
</feature>
<feature type="compositionally biased region" description="Basic and acidic residues" evidence="6">
    <location>
        <begin position="448"/>
        <end position="467"/>
    </location>
</feature>
<dbReference type="CDD" id="cd20404">
    <property type="entry name" value="Tudor_Agenet_AtEML-like"/>
    <property type="match status" value="1"/>
</dbReference>
<protein>
    <submittedName>
        <fullName evidence="8">Agenet-EMSY domain containing protein</fullName>
    </submittedName>
</protein>
<dbReference type="Proteomes" id="UP000237000">
    <property type="component" value="Unassembled WGS sequence"/>
</dbReference>
<sequence length="467" mass="51020">MEYGLSDSSGTDDDLPPSHQNRFQRAGRASGNGRSAPVGSAPLPRIHGDMETQIHLIEQEAYCSVLRAFKAQSDAITWDKESLITELRKELRVSDEEHRELLSRVNADDIIRRIREWRKVSGLQPGMFSAPQPVHDPLPSPTVSASRKKQKPSQSVASLSLGAPSPALPPSLQPSSSALRQGPPPGARSKKPKSFPSTGLTGRAQATNRGTSGAFATTEAAEGAAFDPLIGRKVWTRWPEDNHFYEAVITDYNAIEGRHALVYDINTANETWEWVNLKEMSPEDIRWEGEDPGISRKGGRPGPGRGGSKKMTRGGAVPGAGRGRGSAKGQPKKDFPLQQQNGIGKKGMGDIEILHTDTLIKEVEKVFGASQPDPIEIEKAKKVLKDHEQALVDAIAKLEDASDGESEADEGDRRFSQGQSMDHERGWRKRQFDEMGEGRAVEGSNGDKMAREGRLASDNQHYEGDDV</sequence>
<gene>
    <name evidence="8" type="ORF">TorRG33x02_030650</name>
</gene>
<evidence type="ECO:0000256" key="1">
    <source>
        <dbReference type="ARBA" id="ARBA00004123"/>
    </source>
</evidence>
<evidence type="ECO:0000313" key="8">
    <source>
        <dbReference type="EMBL" id="POO01311.1"/>
    </source>
</evidence>
<evidence type="ECO:0000256" key="3">
    <source>
        <dbReference type="ARBA" id="ARBA00022821"/>
    </source>
</evidence>
<dbReference type="SUPFAM" id="SSF158639">
    <property type="entry name" value="ENT-like"/>
    <property type="match status" value="1"/>
</dbReference>
<keyword evidence="9" id="KW-1185">Reference proteome</keyword>
<dbReference type="EMBL" id="JXTC01000009">
    <property type="protein sequence ID" value="POO01311.1"/>
    <property type="molecule type" value="Genomic_DNA"/>
</dbReference>
<keyword evidence="3" id="KW-0611">Plant defense</keyword>
<name>A0A2P5FU55_TREOI</name>
<dbReference type="SMART" id="SM00743">
    <property type="entry name" value="Agenet"/>
    <property type="match status" value="1"/>
</dbReference>
<evidence type="ECO:0000256" key="2">
    <source>
        <dbReference type="ARBA" id="ARBA00022553"/>
    </source>
</evidence>
<feature type="region of interest" description="Disordered" evidence="6">
    <location>
        <begin position="1"/>
        <end position="44"/>
    </location>
</feature>
<feature type="compositionally biased region" description="Basic and acidic residues" evidence="6">
    <location>
        <begin position="411"/>
        <end position="440"/>
    </location>
</feature>
<dbReference type="GO" id="GO:0005634">
    <property type="term" value="C:nucleus"/>
    <property type="evidence" value="ECO:0007669"/>
    <property type="project" value="UniProtKB-SubCell"/>
</dbReference>
<evidence type="ECO:0000256" key="4">
    <source>
        <dbReference type="ARBA" id="ARBA00023054"/>
    </source>
</evidence>
<dbReference type="SUPFAM" id="SSF63748">
    <property type="entry name" value="Tudor/PWWP/MBT"/>
    <property type="match status" value="1"/>
</dbReference>
<dbReference type="FunFam" id="1.10.1240.40:FF:000004">
    <property type="entry name" value="Protein EMSY-LIKE 4"/>
    <property type="match status" value="1"/>
</dbReference>
<dbReference type="FunCoup" id="A0A2P5FU55">
    <property type="interactions" value="2065"/>
</dbReference>
<dbReference type="InParanoid" id="A0A2P5FU55"/>
<feature type="domain" description="ENT" evidence="7">
    <location>
        <begin position="50"/>
        <end position="137"/>
    </location>
</feature>
<dbReference type="PANTHER" id="PTHR33432:SF27">
    <property type="entry name" value="PROTEIN EMSY-LIKE 3"/>
    <property type="match status" value="1"/>
</dbReference>
<evidence type="ECO:0000259" key="7">
    <source>
        <dbReference type="PROSITE" id="PS51138"/>
    </source>
</evidence>
<dbReference type="AlphaFoldDB" id="A0A2P5FU55"/>
<dbReference type="GO" id="GO:0050832">
    <property type="term" value="P:defense response to fungus"/>
    <property type="evidence" value="ECO:0007669"/>
    <property type="project" value="InterPro"/>
</dbReference>
<dbReference type="PANTHER" id="PTHR33432">
    <property type="entry name" value="PROTEIN EMSY-LIKE 4"/>
    <property type="match status" value="1"/>
</dbReference>
<evidence type="ECO:0000313" key="9">
    <source>
        <dbReference type="Proteomes" id="UP000237000"/>
    </source>
</evidence>
<organism evidence="8 9">
    <name type="scientific">Trema orientale</name>
    <name type="common">Charcoal tree</name>
    <name type="synonym">Celtis orientalis</name>
    <dbReference type="NCBI Taxonomy" id="63057"/>
    <lineage>
        <taxon>Eukaryota</taxon>
        <taxon>Viridiplantae</taxon>
        <taxon>Streptophyta</taxon>
        <taxon>Embryophyta</taxon>
        <taxon>Tracheophyta</taxon>
        <taxon>Spermatophyta</taxon>
        <taxon>Magnoliopsida</taxon>
        <taxon>eudicotyledons</taxon>
        <taxon>Gunneridae</taxon>
        <taxon>Pentapetalae</taxon>
        <taxon>rosids</taxon>
        <taxon>fabids</taxon>
        <taxon>Rosales</taxon>
        <taxon>Cannabaceae</taxon>
        <taxon>Trema</taxon>
    </lineage>
</organism>
<dbReference type="STRING" id="63057.A0A2P5FU55"/>
<dbReference type="InterPro" id="IPR036142">
    <property type="entry name" value="ENT_dom-like_sf"/>
</dbReference>
<dbReference type="Gene3D" id="1.10.1240.40">
    <property type="entry name" value="ENT domain"/>
    <property type="match status" value="1"/>
</dbReference>
<dbReference type="Gene3D" id="2.30.30.140">
    <property type="match status" value="1"/>
</dbReference>
<keyword evidence="5" id="KW-0539">Nucleus</keyword>
<dbReference type="InterPro" id="IPR005491">
    <property type="entry name" value="ENT_dom"/>
</dbReference>
<feature type="region of interest" description="Disordered" evidence="6">
    <location>
        <begin position="398"/>
        <end position="467"/>
    </location>
</feature>
<comment type="caution">
    <text evidence="8">The sequence shown here is derived from an EMBL/GenBank/DDBJ whole genome shotgun (WGS) entry which is preliminary data.</text>
</comment>
<dbReference type="Pfam" id="PF03735">
    <property type="entry name" value="ENT"/>
    <property type="match status" value="1"/>
</dbReference>
<evidence type="ECO:0000256" key="5">
    <source>
        <dbReference type="ARBA" id="ARBA00023242"/>
    </source>
</evidence>
<accession>A0A2P5FU55</accession>
<proteinExistence type="predicted"/>
<evidence type="ECO:0000256" key="6">
    <source>
        <dbReference type="SAM" id="MobiDB-lite"/>
    </source>
</evidence>
<dbReference type="OrthoDB" id="1737049at2759"/>
<feature type="compositionally biased region" description="Polar residues" evidence="6">
    <location>
        <begin position="195"/>
        <end position="211"/>
    </location>
</feature>
<dbReference type="FunFam" id="2.30.30.140:FF:000088">
    <property type="entry name" value="Protein EMSY-LIKE 3"/>
    <property type="match status" value="1"/>
</dbReference>